<dbReference type="STRING" id="1249101.BST21_23445"/>
<reference evidence="1 2" key="1">
    <citation type="journal article" date="2019" name="Emerg. Microbes Infect.">
        <title>Comprehensive subspecies identification of 175 nontuberculous mycobacteria species based on 7547 genomic profiles.</title>
        <authorList>
            <person name="Matsumoto Y."/>
            <person name="Kinjo T."/>
            <person name="Motooka D."/>
            <person name="Nabeya D."/>
            <person name="Jung N."/>
            <person name="Uechi K."/>
            <person name="Horii T."/>
            <person name="Iida T."/>
            <person name="Fujita J."/>
            <person name="Nakamura S."/>
        </authorList>
    </citation>
    <scope>NUCLEOTIDE SEQUENCE [LARGE SCALE GENOMIC DNA]</scope>
    <source>
        <strain evidence="1 2">JCM 18439</strain>
    </source>
</reference>
<keyword evidence="2" id="KW-1185">Reference proteome</keyword>
<dbReference type="AlphaFoldDB" id="A0A1X0BJI2"/>
<evidence type="ECO:0000313" key="1">
    <source>
        <dbReference type="EMBL" id="BBY45792.1"/>
    </source>
</evidence>
<accession>A0A1X0BJI2</accession>
<evidence type="ECO:0000313" key="2">
    <source>
        <dbReference type="Proteomes" id="UP000466431"/>
    </source>
</evidence>
<dbReference type="RefSeq" id="WP_083007320.1">
    <property type="nucleotide sequence ID" value="NZ_AP022591.1"/>
</dbReference>
<name>A0A1X0BJI2_MYCCF</name>
<sequence length="146" mass="16415">MIKALILPLGRRYMRLLHTDKEDVGVVGRWVRALLMIVPFFAVAFPLWIRAALWGPLTVDTTTEDGIRIRCRLQDGIQIYIYLFGTAWEPDLAAFLRRRLRPGDTFIDIGAHIGCVTALTSRIVGPRGTVVAFEPCPIVIPGCRKL</sequence>
<dbReference type="SUPFAM" id="SSF53335">
    <property type="entry name" value="S-adenosyl-L-methionine-dependent methyltransferases"/>
    <property type="match status" value="1"/>
</dbReference>
<protein>
    <submittedName>
        <fullName evidence="1">Uncharacterized protein</fullName>
    </submittedName>
</protein>
<gene>
    <name evidence="1" type="ORF">MCEL_40870</name>
</gene>
<dbReference type="Gene3D" id="3.40.50.150">
    <property type="entry name" value="Vaccinia Virus protein VP39"/>
    <property type="match status" value="1"/>
</dbReference>
<proteinExistence type="predicted"/>
<dbReference type="Proteomes" id="UP000466431">
    <property type="component" value="Chromosome"/>
</dbReference>
<organism evidence="1 2">
    <name type="scientific">Mycolicibacterium celeriflavum</name>
    <name type="common">Mycobacterium celeriflavum</name>
    <dbReference type="NCBI Taxonomy" id="1249101"/>
    <lineage>
        <taxon>Bacteria</taxon>
        <taxon>Bacillati</taxon>
        <taxon>Actinomycetota</taxon>
        <taxon>Actinomycetes</taxon>
        <taxon>Mycobacteriales</taxon>
        <taxon>Mycobacteriaceae</taxon>
        <taxon>Mycolicibacterium</taxon>
    </lineage>
</organism>
<dbReference type="InterPro" id="IPR029063">
    <property type="entry name" value="SAM-dependent_MTases_sf"/>
</dbReference>
<dbReference type="KEGG" id="mcee:MCEL_40870"/>
<dbReference type="EMBL" id="AP022591">
    <property type="protein sequence ID" value="BBY45792.1"/>
    <property type="molecule type" value="Genomic_DNA"/>
</dbReference>
<dbReference type="OrthoDB" id="5679686at2"/>